<dbReference type="OrthoDB" id="4375981at2"/>
<keyword evidence="1" id="KW-1133">Transmembrane helix</keyword>
<keyword evidence="5" id="KW-1185">Reference proteome</keyword>
<name>A0A366E1Z6_9NOCA</name>
<keyword evidence="1" id="KW-0812">Transmembrane</keyword>
<dbReference type="Proteomes" id="UP000252586">
    <property type="component" value="Unassembled WGS sequence"/>
</dbReference>
<gene>
    <name evidence="4" type="ORF">DFR74_101166</name>
</gene>
<evidence type="ECO:0000313" key="5">
    <source>
        <dbReference type="Proteomes" id="UP000252586"/>
    </source>
</evidence>
<comment type="caution">
    <text evidence="4">The sequence shown here is derived from an EMBL/GenBank/DDBJ whole genome shotgun (WGS) entry which is preliminary data.</text>
</comment>
<reference evidence="4 5" key="1">
    <citation type="submission" date="2018-06" db="EMBL/GenBank/DDBJ databases">
        <title>Genomic Encyclopedia of Type Strains, Phase IV (KMG-IV): sequencing the most valuable type-strain genomes for metagenomic binning, comparative biology and taxonomic classification.</title>
        <authorList>
            <person name="Goeker M."/>
        </authorList>
    </citation>
    <scope>NUCLEOTIDE SEQUENCE [LARGE SCALE GENOMIC DNA]</scope>
    <source>
        <strain evidence="4 5">DSM 44599</strain>
    </source>
</reference>
<keyword evidence="2" id="KW-0732">Signal</keyword>
<dbReference type="Pfam" id="PF26059">
    <property type="entry name" value="DUF8020"/>
    <property type="match status" value="1"/>
</dbReference>
<feature type="transmembrane region" description="Helical" evidence="1">
    <location>
        <begin position="173"/>
        <end position="195"/>
    </location>
</feature>
<evidence type="ECO:0000256" key="1">
    <source>
        <dbReference type="SAM" id="Phobius"/>
    </source>
</evidence>
<feature type="transmembrane region" description="Helical" evidence="1">
    <location>
        <begin position="142"/>
        <end position="166"/>
    </location>
</feature>
<dbReference type="EMBL" id="QNRE01000001">
    <property type="protein sequence ID" value="RBO96155.1"/>
    <property type="molecule type" value="Genomic_DNA"/>
</dbReference>
<keyword evidence="1" id="KW-0472">Membrane</keyword>
<dbReference type="RefSeq" id="WP_067509528.1">
    <property type="nucleotide sequence ID" value="NZ_CP107943.1"/>
</dbReference>
<feature type="domain" description="DUF8020" evidence="3">
    <location>
        <begin position="31"/>
        <end position="99"/>
    </location>
</feature>
<sequence>MRRSLAATCALLVTALGVGAGAAGAAPEPEGVAFTASAAEGATVITTDAGSLIVEDGTFKVLADDGTVLAGAELSFRVDDFVFPIAADISGRTATLTPEFGVAHARYHPVALPYEDQAPWKSEYEREQAAWSRLTSTISMGAAVGTLVGGLGGAAVGCVLGGIVGATVASATIVGLFGPFIPAAAVGCLGGVLAVGALGTVAGQILVTAPVAIMAAAQYFTTINSPFPRK</sequence>
<organism evidence="4 5">
    <name type="scientific">Nocardia puris</name>
    <dbReference type="NCBI Taxonomy" id="208602"/>
    <lineage>
        <taxon>Bacteria</taxon>
        <taxon>Bacillati</taxon>
        <taxon>Actinomycetota</taxon>
        <taxon>Actinomycetes</taxon>
        <taxon>Mycobacteriales</taxon>
        <taxon>Nocardiaceae</taxon>
        <taxon>Nocardia</taxon>
    </lineage>
</organism>
<evidence type="ECO:0000313" key="4">
    <source>
        <dbReference type="EMBL" id="RBO96155.1"/>
    </source>
</evidence>
<proteinExistence type="predicted"/>
<protein>
    <recommendedName>
        <fullName evidence="3">DUF8020 domain-containing protein</fullName>
    </recommendedName>
</protein>
<feature type="chain" id="PRO_5016769034" description="DUF8020 domain-containing protein" evidence="2">
    <location>
        <begin position="26"/>
        <end position="230"/>
    </location>
</feature>
<evidence type="ECO:0000259" key="3">
    <source>
        <dbReference type="Pfam" id="PF26059"/>
    </source>
</evidence>
<evidence type="ECO:0000256" key="2">
    <source>
        <dbReference type="SAM" id="SignalP"/>
    </source>
</evidence>
<accession>A0A366E1Z6</accession>
<feature type="signal peptide" evidence="2">
    <location>
        <begin position="1"/>
        <end position="25"/>
    </location>
</feature>
<feature type="transmembrane region" description="Helical" evidence="1">
    <location>
        <begin position="201"/>
        <end position="220"/>
    </location>
</feature>
<dbReference type="InterPro" id="IPR058333">
    <property type="entry name" value="DUF8020"/>
</dbReference>
<dbReference type="AlphaFoldDB" id="A0A366E1Z6"/>
<dbReference type="STRING" id="1210090.GCA_001613185_03267"/>